<reference evidence="1" key="1">
    <citation type="submission" date="2021-02" db="EMBL/GenBank/DDBJ databases">
        <authorList>
            <person name="Nowell W R."/>
        </authorList>
    </citation>
    <scope>NUCLEOTIDE SEQUENCE</scope>
</reference>
<accession>A0A8S3G753</accession>
<dbReference type="EMBL" id="CAJOBH010258852">
    <property type="protein sequence ID" value="CAF5152615.1"/>
    <property type="molecule type" value="Genomic_DNA"/>
</dbReference>
<evidence type="ECO:0000313" key="1">
    <source>
        <dbReference type="EMBL" id="CAF5152615.1"/>
    </source>
</evidence>
<dbReference type="Proteomes" id="UP000681967">
    <property type="component" value="Unassembled WGS sequence"/>
</dbReference>
<comment type="caution">
    <text evidence="1">The sequence shown here is derived from an EMBL/GenBank/DDBJ whole genome shotgun (WGS) entry which is preliminary data.</text>
</comment>
<name>A0A8S3G753_9BILA</name>
<evidence type="ECO:0000313" key="2">
    <source>
        <dbReference type="Proteomes" id="UP000681967"/>
    </source>
</evidence>
<proteinExistence type="predicted"/>
<dbReference type="AlphaFoldDB" id="A0A8S3G753"/>
<gene>
    <name evidence="1" type="ORF">BYL167_LOCUS72613</name>
</gene>
<protein>
    <submittedName>
        <fullName evidence="1">Uncharacterized protein</fullName>
    </submittedName>
</protein>
<organism evidence="1 2">
    <name type="scientific">Rotaria magnacalcarata</name>
    <dbReference type="NCBI Taxonomy" id="392030"/>
    <lineage>
        <taxon>Eukaryota</taxon>
        <taxon>Metazoa</taxon>
        <taxon>Spiralia</taxon>
        <taxon>Gnathifera</taxon>
        <taxon>Rotifera</taxon>
        <taxon>Eurotatoria</taxon>
        <taxon>Bdelloidea</taxon>
        <taxon>Philodinida</taxon>
        <taxon>Philodinidae</taxon>
        <taxon>Rotaria</taxon>
    </lineage>
</organism>
<sequence>MISSNNLPVSNRMLQKHSSLLLLNQEARKFDFDDKLLLPNSTRSLKRRTSLLEKSRDWARRLMTLHRPRRNTCSNEKIRETCSALNKKLEA</sequence>
<feature type="non-terminal residue" evidence="1">
    <location>
        <position position="1"/>
    </location>
</feature>